<name>A0A7R8YTP5_HERIL</name>
<feature type="coiled-coil region" evidence="1">
    <location>
        <begin position="66"/>
        <end position="93"/>
    </location>
</feature>
<proteinExistence type="predicted"/>
<sequence length="194" mass="22800">MKKSKVTKVMQKYVNAVAICTEKEIRLAKRFRDAVQVFENAEQKKAEKRGLLKESTKIRETIEATIANLRTVKSNQEIEMIRLRQQLKSLTKRYAAQEVYLNSERFTIHEMDREIAYKKRIILNVLKTATDIYEDEANPADFVRGFIIKKLENIVIPYEIDKSKCSASESTDQMWELVRQTSPYTEKWEDILSE</sequence>
<protein>
    <submittedName>
        <fullName evidence="2">Uncharacterized protein</fullName>
    </submittedName>
</protein>
<dbReference type="Proteomes" id="UP000594454">
    <property type="component" value="Chromosome 3"/>
</dbReference>
<keyword evidence="3" id="KW-1185">Reference proteome</keyword>
<reference evidence="2 3" key="1">
    <citation type="submission" date="2020-11" db="EMBL/GenBank/DDBJ databases">
        <authorList>
            <person name="Wallbank WR R."/>
            <person name="Pardo Diaz C."/>
            <person name="Kozak K."/>
            <person name="Martin S."/>
            <person name="Jiggins C."/>
            <person name="Moest M."/>
            <person name="Warren A I."/>
            <person name="Generalovic N T."/>
            <person name="Byers J.R.P. K."/>
            <person name="Montejo-Kovacevich G."/>
            <person name="Yen C E."/>
        </authorList>
    </citation>
    <scope>NUCLEOTIDE SEQUENCE [LARGE SCALE GENOMIC DNA]</scope>
</reference>
<evidence type="ECO:0000256" key="1">
    <source>
        <dbReference type="SAM" id="Coils"/>
    </source>
</evidence>
<dbReference type="InParanoid" id="A0A7R8YTP5"/>
<evidence type="ECO:0000313" key="2">
    <source>
        <dbReference type="EMBL" id="CAD7083865.1"/>
    </source>
</evidence>
<evidence type="ECO:0000313" key="3">
    <source>
        <dbReference type="Proteomes" id="UP000594454"/>
    </source>
</evidence>
<dbReference type="AlphaFoldDB" id="A0A7R8YTP5"/>
<dbReference type="EMBL" id="LR899011">
    <property type="protein sequence ID" value="CAD7083865.1"/>
    <property type="molecule type" value="Genomic_DNA"/>
</dbReference>
<keyword evidence="1" id="KW-0175">Coiled coil</keyword>
<dbReference type="OrthoDB" id="10558237at2759"/>
<accession>A0A7R8YTP5</accession>
<gene>
    <name evidence="2" type="ORF">HERILL_LOCUS6794</name>
</gene>
<organism evidence="2 3">
    <name type="scientific">Hermetia illucens</name>
    <name type="common">Black soldier fly</name>
    <dbReference type="NCBI Taxonomy" id="343691"/>
    <lineage>
        <taxon>Eukaryota</taxon>
        <taxon>Metazoa</taxon>
        <taxon>Ecdysozoa</taxon>
        <taxon>Arthropoda</taxon>
        <taxon>Hexapoda</taxon>
        <taxon>Insecta</taxon>
        <taxon>Pterygota</taxon>
        <taxon>Neoptera</taxon>
        <taxon>Endopterygota</taxon>
        <taxon>Diptera</taxon>
        <taxon>Brachycera</taxon>
        <taxon>Stratiomyomorpha</taxon>
        <taxon>Stratiomyidae</taxon>
        <taxon>Hermetiinae</taxon>
        <taxon>Hermetia</taxon>
    </lineage>
</organism>